<dbReference type="OrthoDB" id="3311199at2759"/>
<feature type="transmembrane region" description="Helical" evidence="2">
    <location>
        <begin position="332"/>
        <end position="350"/>
    </location>
</feature>
<name>A0A5C3MXB5_9AGAM</name>
<keyword evidence="4" id="KW-1185">Reference proteome</keyword>
<dbReference type="AlphaFoldDB" id="A0A5C3MXB5"/>
<evidence type="ECO:0000256" key="2">
    <source>
        <dbReference type="SAM" id="Phobius"/>
    </source>
</evidence>
<evidence type="ECO:0008006" key="5">
    <source>
        <dbReference type="Google" id="ProtNLM"/>
    </source>
</evidence>
<feature type="transmembrane region" description="Helical" evidence="2">
    <location>
        <begin position="161"/>
        <end position="181"/>
    </location>
</feature>
<dbReference type="Proteomes" id="UP000305948">
    <property type="component" value="Unassembled WGS sequence"/>
</dbReference>
<evidence type="ECO:0000313" key="4">
    <source>
        <dbReference type="Proteomes" id="UP000305948"/>
    </source>
</evidence>
<feature type="transmembrane region" description="Helical" evidence="2">
    <location>
        <begin position="115"/>
        <end position="140"/>
    </location>
</feature>
<evidence type="ECO:0000256" key="1">
    <source>
        <dbReference type="SAM" id="MobiDB-lite"/>
    </source>
</evidence>
<proteinExistence type="predicted"/>
<feature type="transmembrane region" description="Helical" evidence="2">
    <location>
        <begin position="261"/>
        <end position="281"/>
    </location>
</feature>
<accession>A0A5C3MXB5</accession>
<dbReference type="EMBL" id="ML213519">
    <property type="protein sequence ID" value="TFK48388.1"/>
    <property type="molecule type" value="Genomic_DNA"/>
</dbReference>
<feature type="compositionally biased region" description="Basic and acidic residues" evidence="1">
    <location>
        <begin position="452"/>
        <end position="465"/>
    </location>
</feature>
<feature type="region of interest" description="Disordered" evidence="1">
    <location>
        <begin position="452"/>
        <end position="477"/>
    </location>
</feature>
<keyword evidence="2" id="KW-1133">Transmembrane helix</keyword>
<feature type="transmembrane region" description="Helical" evidence="2">
    <location>
        <begin position="293"/>
        <end position="312"/>
    </location>
</feature>
<gene>
    <name evidence="3" type="ORF">OE88DRAFT_1646990</name>
</gene>
<feature type="transmembrane region" description="Helical" evidence="2">
    <location>
        <begin position="356"/>
        <end position="375"/>
    </location>
</feature>
<keyword evidence="2" id="KW-0812">Transmembrane</keyword>
<feature type="transmembrane region" description="Helical" evidence="2">
    <location>
        <begin position="187"/>
        <end position="206"/>
    </location>
</feature>
<feature type="transmembrane region" description="Helical" evidence="2">
    <location>
        <begin position="78"/>
        <end position="103"/>
    </location>
</feature>
<evidence type="ECO:0000313" key="3">
    <source>
        <dbReference type="EMBL" id="TFK48388.1"/>
    </source>
</evidence>
<keyword evidence="2" id="KW-0472">Membrane</keyword>
<sequence>MPDPPNSEQQEEINVPLLLRNDEREDEWDEEDRLEAGLVKKLEKFVHRCDILSITARFGRLHRIAFRITALFGFREELALSAVQLSTVIAAYSVASLPAMLLLNLCDGRIVRWSAVGQVSAVFLGFATLSVGFLSATVALNKEAIIRTWHKPLHEPPRPPVYSIAFAVIYGLVTAMVILLGRSPQPWRFIFFFHGAVITLASVYAWSRSPGLPDTAGWLSDCERRVVAKWKSEHEKKAESQRRAHHLEPLQALGDEDVPRWYTLILPDLKIVYAGFLLFAFRLSSIENPGPRVLHGSVVPWIVPGCLAWSYLRLWPKLLRTPDTSFLKFMHLNYYAYMFVAWLGTILCWLNPRPPLIRICSLFLITLMFVADIPFNATARPGIRSAINSLPARRKSLAIMFLGCFFVSYTAIGEDGTFYAKVIPPWSGSVALGSVAFASGFEELIRESKRAKERRDIEGQERGQEMEMVPEGSDVLI</sequence>
<feature type="transmembrane region" description="Helical" evidence="2">
    <location>
        <begin position="396"/>
        <end position="413"/>
    </location>
</feature>
<protein>
    <recommendedName>
        <fullName evidence="5">MFS general substrate transporter</fullName>
    </recommendedName>
</protein>
<organism evidence="3 4">
    <name type="scientific">Heliocybe sulcata</name>
    <dbReference type="NCBI Taxonomy" id="5364"/>
    <lineage>
        <taxon>Eukaryota</taxon>
        <taxon>Fungi</taxon>
        <taxon>Dikarya</taxon>
        <taxon>Basidiomycota</taxon>
        <taxon>Agaricomycotina</taxon>
        <taxon>Agaricomycetes</taxon>
        <taxon>Gloeophyllales</taxon>
        <taxon>Gloeophyllaceae</taxon>
        <taxon>Heliocybe</taxon>
    </lineage>
</organism>
<reference evidence="3 4" key="1">
    <citation type="journal article" date="2019" name="Nat. Ecol. Evol.">
        <title>Megaphylogeny resolves global patterns of mushroom evolution.</title>
        <authorList>
            <person name="Varga T."/>
            <person name="Krizsan K."/>
            <person name="Foldi C."/>
            <person name="Dima B."/>
            <person name="Sanchez-Garcia M."/>
            <person name="Sanchez-Ramirez S."/>
            <person name="Szollosi G.J."/>
            <person name="Szarkandi J.G."/>
            <person name="Papp V."/>
            <person name="Albert L."/>
            <person name="Andreopoulos W."/>
            <person name="Angelini C."/>
            <person name="Antonin V."/>
            <person name="Barry K.W."/>
            <person name="Bougher N.L."/>
            <person name="Buchanan P."/>
            <person name="Buyck B."/>
            <person name="Bense V."/>
            <person name="Catcheside P."/>
            <person name="Chovatia M."/>
            <person name="Cooper J."/>
            <person name="Damon W."/>
            <person name="Desjardin D."/>
            <person name="Finy P."/>
            <person name="Geml J."/>
            <person name="Haridas S."/>
            <person name="Hughes K."/>
            <person name="Justo A."/>
            <person name="Karasinski D."/>
            <person name="Kautmanova I."/>
            <person name="Kiss B."/>
            <person name="Kocsube S."/>
            <person name="Kotiranta H."/>
            <person name="LaButti K.M."/>
            <person name="Lechner B.E."/>
            <person name="Liimatainen K."/>
            <person name="Lipzen A."/>
            <person name="Lukacs Z."/>
            <person name="Mihaltcheva S."/>
            <person name="Morgado L.N."/>
            <person name="Niskanen T."/>
            <person name="Noordeloos M.E."/>
            <person name="Ohm R.A."/>
            <person name="Ortiz-Santana B."/>
            <person name="Ovrebo C."/>
            <person name="Racz N."/>
            <person name="Riley R."/>
            <person name="Savchenko A."/>
            <person name="Shiryaev A."/>
            <person name="Soop K."/>
            <person name="Spirin V."/>
            <person name="Szebenyi C."/>
            <person name="Tomsovsky M."/>
            <person name="Tulloss R.E."/>
            <person name="Uehling J."/>
            <person name="Grigoriev I.V."/>
            <person name="Vagvolgyi C."/>
            <person name="Papp T."/>
            <person name="Martin F.M."/>
            <person name="Miettinen O."/>
            <person name="Hibbett D.S."/>
            <person name="Nagy L.G."/>
        </authorList>
    </citation>
    <scope>NUCLEOTIDE SEQUENCE [LARGE SCALE GENOMIC DNA]</scope>
    <source>
        <strain evidence="3 4">OMC1185</strain>
    </source>
</reference>